<accession>A0ACB8AYJ5</accession>
<dbReference type="EMBL" id="MU266758">
    <property type="protein sequence ID" value="KAH7918621.1"/>
    <property type="molecule type" value="Genomic_DNA"/>
</dbReference>
<proteinExistence type="predicted"/>
<organism evidence="1 2">
    <name type="scientific">Leucogyrophana mollusca</name>
    <dbReference type="NCBI Taxonomy" id="85980"/>
    <lineage>
        <taxon>Eukaryota</taxon>
        <taxon>Fungi</taxon>
        <taxon>Dikarya</taxon>
        <taxon>Basidiomycota</taxon>
        <taxon>Agaricomycotina</taxon>
        <taxon>Agaricomycetes</taxon>
        <taxon>Agaricomycetidae</taxon>
        <taxon>Boletales</taxon>
        <taxon>Boletales incertae sedis</taxon>
        <taxon>Leucogyrophana</taxon>
    </lineage>
</organism>
<name>A0ACB8AYJ5_9AGAM</name>
<reference evidence="1" key="1">
    <citation type="journal article" date="2021" name="New Phytol.">
        <title>Evolutionary innovations through gain and loss of genes in the ectomycorrhizal Boletales.</title>
        <authorList>
            <person name="Wu G."/>
            <person name="Miyauchi S."/>
            <person name="Morin E."/>
            <person name="Kuo A."/>
            <person name="Drula E."/>
            <person name="Varga T."/>
            <person name="Kohler A."/>
            <person name="Feng B."/>
            <person name="Cao Y."/>
            <person name="Lipzen A."/>
            <person name="Daum C."/>
            <person name="Hundley H."/>
            <person name="Pangilinan J."/>
            <person name="Johnson J."/>
            <person name="Barry K."/>
            <person name="LaButti K."/>
            <person name="Ng V."/>
            <person name="Ahrendt S."/>
            <person name="Min B."/>
            <person name="Choi I.G."/>
            <person name="Park H."/>
            <person name="Plett J.M."/>
            <person name="Magnuson J."/>
            <person name="Spatafora J.W."/>
            <person name="Nagy L.G."/>
            <person name="Henrissat B."/>
            <person name="Grigoriev I.V."/>
            <person name="Yang Z.L."/>
            <person name="Xu J."/>
            <person name="Martin F.M."/>
        </authorList>
    </citation>
    <scope>NUCLEOTIDE SEQUENCE</scope>
    <source>
        <strain evidence="1">KUC20120723A-06</strain>
    </source>
</reference>
<evidence type="ECO:0000313" key="2">
    <source>
        <dbReference type="Proteomes" id="UP000790709"/>
    </source>
</evidence>
<evidence type="ECO:0000313" key="1">
    <source>
        <dbReference type="EMBL" id="KAH7918621.1"/>
    </source>
</evidence>
<comment type="caution">
    <text evidence="1">The sequence shown here is derived from an EMBL/GenBank/DDBJ whole genome shotgun (WGS) entry which is preliminary data.</text>
</comment>
<protein>
    <submittedName>
        <fullName evidence="1">Uncharacterized protein</fullName>
    </submittedName>
</protein>
<keyword evidence="2" id="KW-1185">Reference proteome</keyword>
<dbReference type="Proteomes" id="UP000790709">
    <property type="component" value="Unassembled WGS sequence"/>
</dbReference>
<gene>
    <name evidence="1" type="ORF">BV22DRAFT_902777</name>
</gene>
<sequence length="96" mass="10923">MSTHDVVHVTLGPLETLGYLDVDTRHPRQQHLVPSSATPRTLVSNTSYPPCYTRLPERQLMCWTSSNLSAVRHNRPRPMLDARGRSSTIKTRGCRR</sequence>